<dbReference type="KEGG" id="elut:CKA38_09710"/>
<gene>
    <name evidence="10" type="ORF">CKA38_09710</name>
</gene>
<dbReference type="EC" id="3.4.-.-" evidence="8"/>
<evidence type="ECO:0000313" key="10">
    <source>
        <dbReference type="EMBL" id="AWI09486.1"/>
    </source>
</evidence>
<dbReference type="GO" id="GO:0016829">
    <property type="term" value="F:lyase activity"/>
    <property type="evidence" value="ECO:0007669"/>
    <property type="project" value="UniProtKB-KW"/>
</dbReference>
<dbReference type="InterPro" id="IPR003738">
    <property type="entry name" value="SRAP"/>
</dbReference>
<dbReference type="SUPFAM" id="SSF143081">
    <property type="entry name" value="BB1717-like"/>
    <property type="match status" value="1"/>
</dbReference>
<accession>A0A2U8E3V4</accession>
<evidence type="ECO:0000256" key="2">
    <source>
        <dbReference type="ARBA" id="ARBA00022670"/>
    </source>
</evidence>
<dbReference type="GO" id="GO:0106300">
    <property type="term" value="P:protein-DNA covalent cross-linking repair"/>
    <property type="evidence" value="ECO:0007669"/>
    <property type="project" value="InterPro"/>
</dbReference>
<keyword evidence="11" id="KW-1185">Reference proteome</keyword>
<name>A0A2U8E3V4_9BACT</name>
<evidence type="ECO:0000256" key="7">
    <source>
        <dbReference type="ARBA" id="ARBA00023239"/>
    </source>
</evidence>
<organism evidence="10 11">
    <name type="scientific">Ereboglobus luteus</name>
    <dbReference type="NCBI Taxonomy" id="1796921"/>
    <lineage>
        <taxon>Bacteria</taxon>
        <taxon>Pseudomonadati</taxon>
        <taxon>Verrucomicrobiota</taxon>
        <taxon>Opitutia</taxon>
        <taxon>Opitutales</taxon>
        <taxon>Opitutaceae</taxon>
        <taxon>Ereboglobus</taxon>
    </lineage>
</organism>
<keyword evidence="2 8" id="KW-0645">Protease</keyword>
<keyword evidence="4 8" id="KW-0378">Hydrolase</keyword>
<comment type="similarity">
    <text evidence="1 8">Belongs to the SOS response-associated peptidase family.</text>
</comment>
<keyword evidence="5" id="KW-0190">Covalent protein-DNA linkage</keyword>
<dbReference type="PANTHER" id="PTHR13604:SF0">
    <property type="entry name" value="ABASIC SITE PROCESSING PROTEIN HMCES"/>
    <property type="match status" value="1"/>
</dbReference>
<feature type="region of interest" description="Disordered" evidence="9">
    <location>
        <begin position="214"/>
        <end position="241"/>
    </location>
</feature>
<evidence type="ECO:0000256" key="5">
    <source>
        <dbReference type="ARBA" id="ARBA00023124"/>
    </source>
</evidence>
<keyword evidence="6" id="KW-0238">DNA-binding</keyword>
<keyword evidence="3" id="KW-0227">DNA damage</keyword>
<dbReference type="InterPro" id="IPR036590">
    <property type="entry name" value="SRAP-like"/>
</dbReference>
<evidence type="ECO:0000313" key="11">
    <source>
        <dbReference type="Proteomes" id="UP000244896"/>
    </source>
</evidence>
<evidence type="ECO:0000256" key="6">
    <source>
        <dbReference type="ARBA" id="ARBA00023125"/>
    </source>
</evidence>
<dbReference type="EMBL" id="CP023004">
    <property type="protein sequence ID" value="AWI09486.1"/>
    <property type="molecule type" value="Genomic_DNA"/>
</dbReference>
<dbReference type="GO" id="GO:0003697">
    <property type="term" value="F:single-stranded DNA binding"/>
    <property type="evidence" value="ECO:0007669"/>
    <property type="project" value="InterPro"/>
</dbReference>
<proteinExistence type="inferred from homology"/>
<evidence type="ECO:0000256" key="9">
    <source>
        <dbReference type="SAM" id="MobiDB-lite"/>
    </source>
</evidence>
<dbReference type="GO" id="GO:0008233">
    <property type="term" value="F:peptidase activity"/>
    <property type="evidence" value="ECO:0007669"/>
    <property type="project" value="UniProtKB-KW"/>
</dbReference>
<dbReference type="OrthoDB" id="9782620at2"/>
<dbReference type="AlphaFoldDB" id="A0A2U8E3V4"/>
<dbReference type="PANTHER" id="PTHR13604">
    <property type="entry name" value="DC12-RELATED"/>
    <property type="match status" value="1"/>
</dbReference>
<evidence type="ECO:0000256" key="3">
    <source>
        <dbReference type="ARBA" id="ARBA00022763"/>
    </source>
</evidence>
<evidence type="ECO:0000256" key="8">
    <source>
        <dbReference type="RuleBase" id="RU364100"/>
    </source>
</evidence>
<sequence length="241" mass="26922">MCCRYMLLGDHARDLLAAAGIPDEEGDTAYPGDNYNIAPSSKIKVVRAKPGRVKRERECVSLHWGLRWHGAGVQRTSTPPIVNVRAESLLSKAGFRDALMSRRCLIPASGFYEWEKAGRARFPWLFQLRDERPFFLAGIWDSSPDRDANGACAIITTEPNNVMRPIHHRMPMIVPPEDATRWLDGDARDGMSTLLLLPFEDALMRARRVSSHVNNTRNAGPECVAPPAADDEPDGRQGMLF</sequence>
<dbReference type="GO" id="GO:0006508">
    <property type="term" value="P:proteolysis"/>
    <property type="evidence" value="ECO:0007669"/>
    <property type="project" value="UniProtKB-KW"/>
</dbReference>
<evidence type="ECO:0000256" key="1">
    <source>
        <dbReference type="ARBA" id="ARBA00008136"/>
    </source>
</evidence>
<protein>
    <recommendedName>
        <fullName evidence="8">Abasic site processing protein</fullName>
        <ecNumber evidence="8">3.4.-.-</ecNumber>
    </recommendedName>
</protein>
<reference evidence="10 11" key="1">
    <citation type="journal article" date="2018" name="Syst. Appl. Microbiol.">
        <title>Ereboglobus luteus gen. nov. sp. nov. from cockroach guts, and new insights into the oxygen relationship of the genera Opitutus and Didymococcus (Verrucomicrobia: Opitutaceae).</title>
        <authorList>
            <person name="Tegtmeier D."/>
            <person name="Belitz A."/>
            <person name="Radek R."/>
            <person name="Heimerl T."/>
            <person name="Brune A."/>
        </authorList>
    </citation>
    <scope>NUCLEOTIDE SEQUENCE [LARGE SCALE GENOMIC DNA]</scope>
    <source>
        <strain evidence="10 11">Ho45</strain>
    </source>
</reference>
<evidence type="ECO:0000256" key="4">
    <source>
        <dbReference type="ARBA" id="ARBA00022801"/>
    </source>
</evidence>
<dbReference type="Pfam" id="PF02586">
    <property type="entry name" value="SRAP"/>
    <property type="match status" value="1"/>
</dbReference>
<dbReference type="RefSeq" id="WP_108825295.1">
    <property type="nucleotide sequence ID" value="NZ_CP023004.1"/>
</dbReference>
<keyword evidence="7" id="KW-0456">Lyase</keyword>
<dbReference type="Proteomes" id="UP000244896">
    <property type="component" value="Chromosome"/>
</dbReference>
<dbReference type="Gene3D" id="3.90.1680.10">
    <property type="entry name" value="SOS response associated peptidase-like"/>
    <property type="match status" value="1"/>
</dbReference>